<keyword evidence="7" id="KW-1185">Reference proteome</keyword>
<dbReference type="PRINTS" id="PR00081">
    <property type="entry name" value="GDHRDH"/>
</dbReference>
<sequence>MAGRVQGKVALVTGGSSGIGRACAERLAQEGAIVVLTDLQDEKGQALAAEIEANGGKAQYRHQDVTSEQEWIDTVAAIKADHGRLDILVNNAGIGISGSVLDMALSDFQRQVAINLDGVFLGVKHSIPLMRASGEGGSIINMSSVAGLKGSAILAGYCATKGGVRLFTKAVAMECGNAKDGIRVNSVHPGIIETPIWDDIIGTGEAGDNARPPRAQVLDAMSAEAVPLGGKGYPLDIANGVLWLASEESRYVTGAELVIDGGLSVK</sequence>
<evidence type="ECO:0000313" key="7">
    <source>
        <dbReference type="Proteomes" id="UP000622580"/>
    </source>
</evidence>
<dbReference type="PROSITE" id="PS00061">
    <property type="entry name" value="ADH_SHORT"/>
    <property type="match status" value="1"/>
</dbReference>
<dbReference type="InterPro" id="IPR057326">
    <property type="entry name" value="KR_dom"/>
</dbReference>
<evidence type="ECO:0000259" key="5">
    <source>
        <dbReference type="SMART" id="SM00822"/>
    </source>
</evidence>
<dbReference type="EMBL" id="JAGSGD010000001">
    <property type="protein sequence ID" value="MBR7620690.1"/>
    <property type="molecule type" value="Genomic_DNA"/>
</dbReference>
<evidence type="ECO:0000313" key="6">
    <source>
        <dbReference type="EMBL" id="MBR7620690.1"/>
    </source>
</evidence>
<dbReference type="PRINTS" id="PR00080">
    <property type="entry name" value="SDRFAMILY"/>
</dbReference>
<dbReference type="FunFam" id="3.40.50.720:FF:000084">
    <property type="entry name" value="Short-chain dehydrogenase reductase"/>
    <property type="match status" value="1"/>
</dbReference>
<dbReference type="Pfam" id="PF13561">
    <property type="entry name" value="adh_short_C2"/>
    <property type="match status" value="1"/>
</dbReference>
<dbReference type="EC" id="1.1.1.175" evidence="3"/>
<reference evidence="6" key="1">
    <citation type="submission" date="2021-04" db="EMBL/GenBank/DDBJ databases">
        <title>Draft genome assembly of strain Phenylobacterium sp. 20VBR1 using MiniION and Illumina platforms.</title>
        <authorList>
            <person name="Thomas F.A."/>
            <person name="Krishnan K.P."/>
            <person name="Sinha R.K."/>
        </authorList>
    </citation>
    <scope>NUCLEOTIDE SEQUENCE</scope>
    <source>
        <strain evidence="6">20VBR1</strain>
    </source>
</reference>
<dbReference type="RefSeq" id="WP_215341418.1">
    <property type="nucleotide sequence ID" value="NZ_JAGSGD010000001.1"/>
</dbReference>
<accession>A0A941D1S9</accession>
<gene>
    <name evidence="6" type="ORF">JKL49_14955</name>
</gene>
<dbReference type="NCBIfam" id="NF005559">
    <property type="entry name" value="PRK07231.1"/>
    <property type="match status" value="1"/>
</dbReference>
<protein>
    <recommendedName>
        <fullName evidence="4">D-xylose 1-dehydrogenase</fullName>
        <ecNumber evidence="3">1.1.1.175</ecNumber>
    </recommendedName>
</protein>
<organism evidence="6 7">
    <name type="scientific">Phenylobacterium glaciei</name>
    <dbReference type="NCBI Taxonomy" id="2803784"/>
    <lineage>
        <taxon>Bacteria</taxon>
        <taxon>Pseudomonadati</taxon>
        <taxon>Pseudomonadota</taxon>
        <taxon>Alphaproteobacteria</taxon>
        <taxon>Caulobacterales</taxon>
        <taxon>Caulobacteraceae</taxon>
        <taxon>Phenylobacterium</taxon>
    </lineage>
</organism>
<dbReference type="InterPro" id="IPR036291">
    <property type="entry name" value="NAD(P)-bd_dom_sf"/>
</dbReference>
<evidence type="ECO:0000256" key="3">
    <source>
        <dbReference type="ARBA" id="ARBA00066641"/>
    </source>
</evidence>
<dbReference type="InterPro" id="IPR002347">
    <property type="entry name" value="SDR_fam"/>
</dbReference>
<feature type="domain" description="Ketoreductase" evidence="5">
    <location>
        <begin position="8"/>
        <end position="181"/>
    </location>
</feature>
<name>A0A941D1S9_9CAUL</name>
<dbReference type="GO" id="GO:0047838">
    <property type="term" value="F:D-xylose 1-dehydrogenase (NAD+) activity"/>
    <property type="evidence" value="ECO:0007669"/>
    <property type="project" value="UniProtKB-EC"/>
</dbReference>
<dbReference type="Proteomes" id="UP000622580">
    <property type="component" value="Unassembled WGS sequence"/>
</dbReference>
<comment type="similarity">
    <text evidence="1">Belongs to the short-chain dehydrogenases/reductases (SDR) family.</text>
</comment>
<dbReference type="InterPro" id="IPR020904">
    <property type="entry name" value="Sc_DH/Rdtase_CS"/>
</dbReference>
<dbReference type="AlphaFoldDB" id="A0A941D1S9"/>
<dbReference type="SMART" id="SM00822">
    <property type="entry name" value="PKS_KR"/>
    <property type="match status" value="1"/>
</dbReference>
<keyword evidence="2 6" id="KW-0560">Oxidoreductase</keyword>
<comment type="caution">
    <text evidence="6">The sequence shown here is derived from an EMBL/GenBank/DDBJ whole genome shotgun (WGS) entry which is preliminary data.</text>
</comment>
<dbReference type="PANTHER" id="PTHR42760">
    <property type="entry name" value="SHORT-CHAIN DEHYDROGENASES/REDUCTASES FAMILY MEMBER"/>
    <property type="match status" value="1"/>
</dbReference>
<evidence type="ECO:0000256" key="2">
    <source>
        <dbReference type="ARBA" id="ARBA00023002"/>
    </source>
</evidence>
<dbReference type="SUPFAM" id="SSF51735">
    <property type="entry name" value="NAD(P)-binding Rossmann-fold domains"/>
    <property type="match status" value="1"/>
</dbReference>
<evidence type="ECO:0000256" key="1">
    <source>
        <dbReference type="ARBA" id="ARBA00006484"/>
    </source>
</evidence>
<dbReference type="PANTHER" id="PTHR42760:SF133">
    <property type="entry name" value="3-OXOACYL-[ACYL-CARRIER-PROTEIN] REDUCTASE"/>
    <property type="match status" value="1"/>
</dbReference>
<dbReference type="Gene3D" id="3.40.50.720">
    <property type="entry name" value="NAD(P)-binding Rossmann-like Domain"/>
    <property type="match status" value="1"/>
</dbReference>
<evidence type="ECO:0000256" key="4">
    <source>
        <dbReference type="ARBA" id="ARBA00069939"/>
    </source>
</evidence>
<proteinExistence type="inferred from homology"/>